<comment type="similarity">
    <text evidence="2">Belongs to the EamA transporter family.</text>
</comment>
<keyword evidence="10" id="KW-1185">Reference proteome</keyword>
<dbReference type="Proteomes" id="UP000682403">
    <property type="component" value="Unassembled WGS sequence"/>
</dbReference>
<proteinExistence type="inferred from homology"/>
<evidence type="ECO:0000256" key="1">
    <source>
        <dbReference type="ARBA" id="ARBA00004651"/>
    </source>
</evidence>
<protein>
    <submittedName>
        <fullName evidence="9">DMT family transporter</fullName>
    </submittedName>
</protein>
<feature type="transmembrane region" description="Helical" evidence="7">
    <location>
        <begin position="34"/>
        <end position="55"/>
    </location>
</feature>
<evidence type="ECO:0000256" key="4">
    <source>
        <dbReference type="ARBA" id="ARBA00022692"/>
    </source>
</evidence>
<evidence type="ECO:0000313" key="9">
    <source>
        <dbReference type="EMBL" id="MBS2967702.1"/>
    </source>
</evidence>
<accession>A0ABS5LAF6</accession>
<dbReference type="SUPFAM" id="SSF103481">
    <property type="entry name" value="Multidrug resistance efflux transporter EmrE"/>
    <property type="match status" value="2"/>
</dbReference>
<feature type="transmembrane region" description="Helical" evidence="7">
    <location>
        <begin position="67"/>
        <end position="84"/>
    </location>
</feature>
<dbReference type="InterPro" id="IPR050638">
    <property type="entry name" value="AA-Vitamin_Transporters"/>
</dbReference>
<evidence type="ECO:0000313" key="10">
    <source>
        <dbReference type="Proteomes" id="UP000682403"/>
    </source>
</evidence>
<keyword evidence="6 7" id="KW-0472">Membrane</keyword>
<name>A0ABS5LAF6_9BACI</name>
<feature type="transmembrane region" description="Helical" evidence="7">
    <location>
        <begin position="96"/>
        <end position="115"/>
    </location>
</feature>
<dbReference type="Pfam" id="PF00892">
    <property type="entry name" value="EamA"/>
    <property type="match status" value="2"/>
</dbReference>
<feature type="transmembrane region" description="Helical" evidence="7">
    <location>
        <begin position="7"/>
        <end position="28"/>
    </location>
</feature>
<feature type="transmembrane region" description="Helical" evidence="7">
    <location>
        <begin position="246"/>
        <end position="265"/>
    </location>
</feature>
<dbReference type="EMBL" id="JAGVRK010000001">
    <property type="protein sequence ID" value="MBS2967702.1"/>
    <property type="molecule type" value="Genomic_DNA"/>
</dbReference>
<comment type="subcellular location">
    <subcellularLocation>
        <location evidence="1">Cell membrane</location>
        <topology evidence="1">Multi-pass membrane protein</topology>
    </subcellularLocation>
</comment>
<gene>
    <name evidence="9" type="ORF">J9317_02800</name>
</gene>
<evidence type="ECO:0000256" key="3">
    <source>
        <dbReference type="ARBA" id="ARBA00022475"/>
    </source>
</evidence>
<feature type="transmembrane region" description="Helical" evidence="7">
    <location>
        <begin position="181"/>
        <end position="200"/>
    </location>
</feature>
<keyword evidence="4 7" id="KW-0812">Transmembrane</keyword>
<feature type="transmembrane region" description="Helical" evidence="7">
    <location>
        <begin position="271"/>
        <end position="291"/>
    </location>
</feature>
<feature type="transmembrane region" description="Helical" evidence="7">
    <location>
        <begin position="127"/>
        <end position="147"/>
    </location>
</feature>
<evidence type="ECO:0000256" key="6">
    <source>
        <dbReference type="ARBA" id="ARBA00023136"/>
    </source>
</evidence>
<keyword evidence="5 7" id="KW-1133">Transmembrane helix</keyword>
<dbReference type="PANTHER" id="PTHR32322:SF18">
    <property type="entry name" value="S-ADENOSYLMETHIONINE_S-ADENOSYLHOMOCYSTEINE TRANSPORTER"/>
    <property type="match status" value="1"/>
</dbReference>
<feature type="transmembrane region" description="Helical" evidence="7">
    <location>
        <begin position="215"/>
        <end position="234"/>
    </location>
</feature>
<evidence type="ECO:0000256" key="5">
    <source>
        <dbReference type="ARBA" id="ARBA00022989"/>
    </source>
</evidence>
<comment type="caution">
    <text evidence="9">The sequence shown here is derived from an EMBL/GenBank/DDBJ whole genome shotgun (WGS) entry which is preliminary data.</text>
</comment>
<evidence type="ECO:0000256" key="7">
    <source>
        <dbReference type="SAM" id="Phobius"/>
    </source>
</evidence>
<reference evidence="9 10" key="1">
    <citation type="submission" date="2021-04" db="EMBL/GenBank/DDBJ databases">
        <title>Metabacillus sp. strain KIGAM252 whole genome sequence.</title>
        <authorList>
            <person name="Seo M.-J."/>
            <person name="Cho E.-S."/>
            <person name="Hwang C.Y."/>
            <person name="Yoon D.J."/>
        </authorList>
    </citation>
    <scope>NUCLEOTIDE SEQUENCE [LARGE SCALE GENOMIC DNA]</scope>
    <source>
        <strain evidence="9 10">KIGAM252</strain>
    </source>
</reference>
<evidence type="ECO:0000259" key="8">
    <source>
        <dbReference type="Pfam" id="PF00892"/>
    </source>
</evidence>
<evidence type="ECO:0000256" key="2">
    <source>
        <dbReference type="ARBA" id="ARBA00007362"/>
    </source>
</evidence>
<dbReference type="RefSeq" id="WP_211556349.1">
    <property type="nucleotide sequence ID" value="NZ_JAGVRK010000001.1"/>
</dbReference>
<organism evidence="9 10">
    <name type="scientific">Metabacillus flavus</name>
    <dbReference type="NCBI Taxonomy" id="2823519"/>
    <lineage>
        <taxon>Bacteria</taxon>
        <taxon>Bacillati</taxon>
        <taxon>Bacillota</taxon>
        <taxon>Bacilli</taxon>
        <taxon>Bacillales</taxon>
        <taxon>Bacillaceae</taxon>
        <taxon>Metabacillus</taxon>
    </lineage>
</organism>
<dbReference type="PANTHER" id="PTHR32322">
    <property type="entry name" value="INNER MEMBRANE TRANSPORTER"/>
    <property type="match status" value="1"/>
</dbReference>
<feature type="domain" description="EamA" evidence="8">
    <location>
        <begin position="6"/>
        <end position="138"/>
    </location>
</feature>
<feature type="transmembrane region" description="Helical" evidence="7">
    <location>
        <begin position="153"/>
        <end position="169"/>
    </location>
</feature>
<dbReference type="InterPro" id="IPR000620">
    <property type="entry name" value="EamA_dom"/>
</dbReference>
<dbReference type="InterPro" id="IPR037185">
    <property type="entry name" value="EmrE-like"/>
</dbReference>
<keyword evidence="3" id="KW-1003">Cell membrane</keyword>
<feature type="domain" description="EamA" evidence="8">
    <location>
        <begin position="151"/>
        <end position="286"/>
    </location>
</feature>
<sequence length="308" mass="32974">MKHTRIYFILVGIMMLWGFNVPLLKIIVGTFSPVTITALRIFTASICVFIILAYLKLLRLPTLRETALIIGCGLLNVVAHHYFLSVGLSLTSSTNGGLILGLGPILVAVLSIIFLNKRLTVIRLSGFILGLAGVSFTVVAGGGGLSAVNAGDVSIFFSILTQAFSFVIINKMCKTIDPRLLTGYMLLFGSLVLFGIGLLTEKNGLSTLTNGSPEVWTAFVLSAVFATAVGHMTYNFAISQVGAAESAIFMNLNTLFALAGSVLILNETVHASHLIGLVLIVSGVILGSGAYEDMRIRYRRKHGYNSAR</sequence>